<dbReference type="AlphaFoldDB" id="A0A450UC08"/>
<dbReference type="EMBL" id="CAADFF010000016">
    <property type="protein sequence ID" value="VFJ89700.1"/>
    <property type="molecule type" value="Genomic_DNA"/>
</dbReference>
<organism evidence="2">
    <name type="scientific">Candidatus Kentrum sp. LFY</name>
    <dbReference type="NCBI Taxonomy" id="2126342"/>
    <lineage>
        <taxon>Bacteria</taxon>
        <taxon>Pseudomonadati</taxon>
        <taxon>Pseudomonadota</taxon>
        <taxon>Gammaproteobacteria</taxon>
        <taxon>Candidatus Kentrum</taxon>
    </lineage>
</organism>
<accession>A0A450UC08</accession>
<evidence type="ECO:0000313" key="3">
    <source>
        <dbReference type="EMBL" id="VFJ91788.1"/>
    </source>
</evidence>
<name>A0A450UC08_9GAMM</name>
<sequence>MIQRVADSIIEEIHRTREEISERFGGSIAAIAEDAARRQAASNRPAWKPETPNESLQPTPDSLPISRAG</sequence>
<reference evidence="2" key="1">
    <citation type="submission" date="2019-02" db="EMBL/GenBank/DDBJ databases">
        <authorList>
            <person name="Gruber-Vodicka R. H."/>
            <person name="Seah K. B. B."/>
        </authorList>
    </citation>
    <scope>NUCLEOTIDE SEQUENCE</scope>
    <source>
        <strain evidence="3">BECK_M6</strain>
        <strain evidence="2">BECK_M7</strain>
    </source>
</reference>
<protein>
    <submittedName>
        <fullName evidence="2">Uncharacterized protein</fullName>
    </submittedName>
</protein>
<evidence type="ECO:0000313" key="2">
    <source>
        <dbReference type="EMBL" id="VFJ89700.1"/>
    </source>
</evidence>
<dbReference type="EMBL" id="CAADFH010000018">
    <property type="protein sequence ID" value="VFJ91788.1"/>
    <property type="molecule type" value="Genomic_DNA"/>
</dbReference>
<gene>
    <name evidence="3" type="ORF">BECKLFY1418A_GA0070994_101820</name>
    <name evidence="2" type="ORF">BECKLFY1418B_GA0070995_101647</name>
</gene>
<evidence type="ECO:0000256" key="1">
    <source>
        <dbReference type="SAM" id="MobiDB-lite"/>
    </source>
</evidence>
<proteinExistence type="predicted"/>
<feature type="region of interest" description="Disordered" evidence="1">
    <location>
        <begin position="35"/>
        <end position="69"/>
    </location>
</feature>